<dbReference type="InterPro" id="IPR029063">
    <property type="entry name" value="SAM-dependent_MTases_sf"/>
</dbReference>
<keyword evidence="6" id="KW-1185">Reference proteome</keyword>
<proteinExistence type="inferred from homology"/>
<dbReference type="EMBL" id="LVLJ01003630">
    <property type="protein sequence ID" value="OAE20356.1"/>
    <property type="molecule type" value="Genomic_DNA"/>
</dbReference>
<reference evidence="5" key="1">
    <citation type="submission" date="2016-03" db="EMBL/GenBank/DDBJ databases">
        <title>Mechanisms controlling the formation of the plant cell surface in tip-growing cells are functionally conserved among land plants.</title>
        <authorList>
            <person name="Honkanen S."/>
            <person name="Jones V.A."/>
            <person name="Morieri G."/>
            <person name="Champion C."/>
            <person name="Hetherington A.J."/>
            <person name="Kelly S."/>
            <person name="Saint-Marcoux D."/>
            <person name="Proust H."/>
            <person name="Prescott H."/>
            <person name="Dolan L."/>
        </authorList>
    </citation>
    <scope>NUCLEOTIDE SEQUENCE [LARGE SCALE GENOMIC DNA]</scope>
    <source>
        <tissue evidence="5">Whole gametophyte</tissue>
    </source>
</reference>
<evidence type="ECO:0008006" key="7">
    <source>
        <dbReference type="Google" id="ProtNLM"/>
    </source>
</evidence>
<dbReference type="SUPFAM" id="SSF53335">
    <property type="entry name" value="S-adenosyl-L-methionine-dependent methyltransferases"/>
    <property type="match status" value="1"/>
</dbReference>
<evidence type="ECO:0000256" key="2">
    <source>
        <dbReference type="ARBA" id="ARBA00022603"/>
    </source>
</evidence>
<dbReference type="CDD" id="cd02440">
    <property type="entry name" value="AdoMet_MTases"/>
    <property type="match status" value="1"/>
</dbReference>
<dbReference type="GO" id="GO:0008757">
    <property type="term" value="F:S-adenosylmethionine-dependent methyltransferase activity"/>
    <property type="evidence" value="ECO:0007669"/>
    <property type="project" value="UniProtKB-ARBA"/>
</dbReference>
<name>A0A176VKR1_MARPO</name>
<dbReference type="Gene3D" id="3.40.50.150">
    <property type="entry name" value="Vaccinia Virus protein VP39"/>
    <property type="match status" value="1"/>
</dbReference>
<dbReference type="InterPro" id="IPR026113">
    <property type="entry name" value="METTL2/6/8-like"/>
</dbReference>
<comment type="caution">
    <text evidence="5">The sequence shown here is derived from an EMBL/GenBank/DDBJ whole genome shotgun (WGS) entry which is preliminary data.</text>
</comment>
<comment type="similarity">
    <text evidence="1">Belongs to the methyltransferase superfamily. METL family.</text>
</comment>
<dbReference type="PANTHER" id="PTHR22809:SF14">
    <property type="entry name" value="TRNA N(3)-METHYLCYTIDINE METHYLTRANSFERASE"/>
    <property type="match status" value="1"/>
</dbReference>
<dbReference type="PANTHER" id="PTHR22809">
    <property type="entry name" value="METHYLTRANSFERASE-RELATED"/>
    <property type="match status" value="1"/>
</dbReference>
<evidence type="ECO:0000256" key="1">
    <source>
        <dbReference type="ARBA" id="ARBA00009725"/>
    </source>
</evidence>
<dbReference type="Proteomes" id="UP000077202">
    <property type="component" value="Unassembled WGS sequence"/>
</dbReference>
<dbReference type="GO" id="GO:0032259">
    <property type="term" value="P:methylation"/>
    <property type="evidence" value="ECO:0007669"/>
    <property type="project" value="UniProtKB-KW"/>
</dbReference>
<feature type="region of interest" description="Disordered" evidence="4">
    <location>
        <begin position="32"/>
        <end position="59"/>
    </location>
</feature>
<protein>
    <recommendedName>
        <fullName evidence="7">Methyltransferase-like protein</fullName>
    </recommendedName>
</protein>
<dbReference type="Pfam" id="PF13489">
    <property type="entry name" value="Methyltransf_23"/>
    <property type="match status" value="1"/>
</dbReference>
<keyword evidence="3" id="KW-0808">Transferase</keyword>
<organism evidence="5 6">
    <name type="scientific">Marchantia polymorpha subsp. ruderalis</name>
    <dbReference type="NCBI Taxonomy" id="1480154"/>
    <lineage>
        <taxon>Eukaryota</taxon>
        <taxon>Viridiplantae</taxon>
        <taxon>Streptophyta</taxon>
        <taxon>Embryophyta</taxon>
        <taxon>Marchantiophyta</taxon>
        <taxon>Marchantiopsida</taxon>
        <taxon>Marchantiidae</taxon>
        <taxon>Marchantiales</taxon>
        <taxon>Marchantiaceae</taxon>
        <taxon>Marchantia</taxon>
    </lineage>
</organism>
<evidence type="ECO:0000256" key="3">
    <source>
        <dbReference type="ARBA" id="ARBA00022679"/>
    </source>
</evidence>
<evidence type="ECO:0000256" key="4">
    <source>
        <dbReference type="SAM" id="MobiDB-lite"/>
    </source>
</evidence>
<evidence type="ECO:0000313" key="6">
    <source>
        <dbReference type="Proteomes" id="UP000077202"/>
    </source>
</evidence>
<evidence type="ECO:0000313" key="5">
    <source>
        <dbReference type="EMBL" id="OAE20356.1"/>
    </source>
</evidence>
<sequence length="365" mass="40272">MEEDCEESSSARAFYSCDFDWQELREEIEGARSPEVGSVGLSSSTHASSGPDLTYRRTSPSQTGIDVILEAERSRGADGGKPAFCPSAWEAFHRNHSKALFFKERRYLVKEFPELVDNPRAISVLEVGCGTGSSVAPILRANKNATCYGCDCSAAALDRAELLVAGQAGLLESQNKKFRPFLCDISVQSFPSWLCCSSCRATSLQSCGPSQDDNGVNSRSTSAEQMQQSSEGSCCVGGVSIVMLIFTLSAIPLERMRHVLAECAAVLRPGGHLLFRDYGLYDMTMLRFPSAQKLADRLYFRKDGTLSYFFSLEVVRELLTSVGLVEEELQYACVQLVNRRKQVPMKRVWVHAKFTKPETAAVCTR</sequence>
<accession>A0A176VKR1</accession>
<dbReference type="AlphaFoldDB" id="A0A176VKR1"/>
<keyword evidence="2" id="KW-0489">Methyltransferase</keyword>
<gene>
    <name evidence="5" type="ORF">AXG93_209s1240</name>
</gene>
<dbReference type="GO" id="GO:0008173">
    <property type="term" value="F:RNA methyltransferase activity"/>
    <property type="evidence" value="ECO:0007669"/>
    <property type="project" value="UniProtKB-ARBA"/>
</dbReference>